<dbReference type="AlphaFoldDB" id="A0A1J0ENB8"/>
<name>A0A1J0ENB8_9PSED</name>
<protein>
    <submittedName>
        <fullName evidence="1">Uncharacterized protein</fullName>
    </submittedName>
</protein>
<sequence length="134" mass="14890">MSKKPRASLEGGAFQVFGYLLKRLLAIFLIHRDAPFASRLAIEATRSTRKKSIKSQDQRIAAFGSSYGSQPPTMKWRAQPLRPAVRPPCFAFDLPAPSEGRAQVFIRGLARSAVRRSRTHREEVVAKQTVGDAP</sequence>
<accession>A0A1J0ENB8</accession>
<evidence type="ECO:0000313" key="1">
    <source>
        <dbReference type="EMBL" id="APC17637.1"/>
    </source>
</evidence>
<dbReference type="EMBL" id="CP017886">
    <property type="protein sequence ID" value="APC17637.1"/>
    <property type="molecule type" value="Genomic_DNA"/>
</dbReference>
<dbReference type="Proteomes" id="UP000182567">
    <property type="component" value="Chromosome"/>
</dbReference>
<proteinExistence type="predicted"/>
<organism evidence="1 2">
    <name type="scientific">Pseudomonas frederiksbergensis</name>
    <dbReference type="NCBI Taxonomy" id="104087"/>
    <lineage>
        <taxon>Bacteria</taxon>
        <taxon>Pseudomonadati</taxon>
        <taxon>Pseudomonadota</taxon>
        <taxon>Gammaproteobacteria</taxon>
        <taxon>Pseudomonadales</taxon>
        <taxon>Pseudomonadaceae</taxon>
        <taxon>Pseudomonas</taxon>
    </lineage>
</organism>
<gene>
    <name evidence="1" type="ORF">BLL42_18590</name>
</gene>
<evidence type="ECO:0000313" key="2">
    <source>
        <dbReference type="Proteomes" id="UP000182567"/>
    </source>
</evidence>
<reference evidence="2" key="1">
    <citation type="submission" date="2016-10" db="EMBL/GenBank/DDBJ databases">
        <title>Pseudomonas frederiksbergensis ERGS4:02 complete genome.</title>
        <authorList>
            <person name="Kumar R."/>
            <person name="Acharya V."/>
            <person name="Singh D."/>
        </authorList>
    </citation>
    <scope>NUCLEOTIDE SEQUENCE [LARGE SCALE GENOMIC DNA]</scope>
    <source>
        <strain evidence="2">ERGS4:02</strain>
    </source>
</reference>